<evidence type="ECO:0000313" key="1">
    <source>
        <dbReference type="EMBL" id="DAD98600.1"/>
    </source>
</evidence>
<organism evidence="1">
    <name type="scientific">Siphoviridae sp. ctTnV63</name>
    <dbReference type="NCBI Taxonomy" id="2825523"/>
    <lineage>
        <taxon>Viruses</taxon>
        <taxon>Duplodnaviria</taxon>
        <taxon>Heunggongvirae</taxon>
        <taxon>Uroviricota</taxon>
        <taxon>Caudoviricetes</taxon>
    </lineage>
</organism>
<accession>A0A8S5NWK9</accession>
<protein>
    <submittedName>
        <fullName evidence="1">Uncharacterized protein</fullName>
    </submittedName>
</protein>
<dbReference type="EMBL" id="BK015264">
    <property type="protein sequence ID" value="DAD98600.1"/>
    <property type="molecule type" value="Genomic_DNA"/>
</dbReference>
<sequence>MPLRGCPLSGTLSTVFLDRVPHLERGCFSPLFEIKSKIAK</sequence>
<name>A0A8S5NWK9_9CAUD</name>
<proteinExistence type="predicted"/>
<reference evidence="1" key="1">
    <citation type="journal article" date="2021" name="Proc. Natl. Acad. Sci. U.S.A.">
        <title>A Catalog of Tens of Thousands of Viruses from Human Metagenomes Reveals Hidden Associations with Chronic Diseases.</title>
        <authorList>
            <person name="Tisza M.J."/>
            <person name="Buck C.B."/>
        </authorList>
    </citation>
    <scope>NUCLEOTIDE SEQUENCE</scope>
    <source>
        <strain evidence="1">CtTnV63</strain>
    </source>
</reference>